<dbReference type="InParanoid" id="C5KPZ0"/>
<protein>
    <submittedName>
        <fullName evidence="2">Uncharacterized protein</fullName>
    </submittedName>
</protein>
<keyword evidence="3" id="KW-1185">Reference proteome</keyword>
<accession>C5KPZ0</accession>
<dbReference type="OrthoDB" id="448017at2759"/>
<gene>
    <name evidence="2" type="ORF">Pmar_PMAR000125</name>
</gene>
<feature type="region of interest" description="Disordered" evidence="1">
    <location>
        <begin position="658"/>
        <end position="696"/>
    </location>
</feature>
<feature type="region of interest" description="Disordered" evidence="1">
    <location>
        <begin position="166"/>
        <end position="204"/>
    </location>
</feature>
<feature type="region of interest" description="Disordered" evidence="1">
    <location>
        <begin position="1"/>
        <end position="109"/>
    </location>
</feature>
<dbReference type="Proteomes" id="UP000007800">
    <property type="component" value="Unassembled WGS sequence"/>
</dbReference>
<feature type="compositionally biased region" description="Polar residues" evidence="1">
    <location>
        <begin position="168"/>
        <end position="184"/>
    </location>
</feature>
<organism evidence="3">
    <name type="scientific">Perkinsus marinus (strain ATCC 50983 / TXsc)</name>
    <dbReference type="NCBI Taxonomy" id="423536"/>
    <lineage>
        <taxon>Eukaryota</taxon>
        <taxon>Sar</taxon>
        <taxon>Alveolata</taxon>
        <taxon>Perkinsozoa</taxon>
        <taxon>Perkinsea</taxon>
        <taxon>Perkinsida</taxon>
        <taxon>Perkinsidae</taxon>
        <taxon>Perkinsus</taxon>
    </lineage>
</organism>
<proteinExistence type="predicted"/>
<feature type="region of interest" description="Disordered" evidence="1">
    <location>
        <begin position="120"/>
        <end position="139"/>
    </location>
</feature>
<sequence>MVNRGRLSAGVAADLAAAGEQDSSEEAPRPDRPELGSNPVGPEQEATRPQVREPSVSPKRRRVDSPSRGPLTRSQTGPVFQKESVRQPLTRVNTVMGGRLPVAQTSLRHGMKDVTIKMATGPHEDQENLPPPNVNRSSMGSLESVCLSDGKEVVNLGDDTVEEPFSLEGQQEESPSPILQQTSPEAHAYRSERPGHGDDQVSSVRSMAPQVDVTANGDTEPTAWEYSFAAPEGGHSIAPTPYRTVTGVGRSEELSRTQSCRGRPISQVPPIIQQHTSAELHRPYSQPQTECVQNYHPPVLSSFGPTVSSSPSTFRGMSGIMLLRGILDQGLLKRLHELQGYRSDTTDGAQQGPFAATRMATLRSGVSSYSYYADILTAIATQLPQHQQQQQQQPQSRVPIGPTYAGTHQQGRVESGHLGYTQAGLASSTWGLPPTGTVTHTDVLASIMNRPPGRARLADLPVSKDMVGIADIAEKLGSIIGRHLPGDAYDYHVYVEAFNKVVESVRKEYLAAASRVSLSASHQALLAFTDNTIVAWREGSILDIFTKCKLLRKQARMELNFRGLIRPSQDTVANVVSRIEALRGVVAGKQALLNKLRQERDTCCDGACTVEDIIEREIQAYKAASADEEPSLKPSYDLLFELGNRWVHMEFITEGERTRGEWEDPGDDFEASNLPTAVTPDLSRDDGATPMRSRRARKSVGSVASIMAMNCGSCEFAS</sequence>
<dbReference type="OMA" id="WEDPGDD"/>
<reference evidence="2 3" key="1">
    <citation type="submission" date="2008-07" db="EMBL/GenBank/DDBJ databases">
        <authorList>
            <person name="El-Sayed N."/>
            <person name="Caler E."/>
            <person name="Inman J."/>
            <person name="Amedeo P."/>
            <person name="Hass B."/>
            <person name="Wortman J."/>
        </authorList>
    </citation>
    <scope>NUCLEOTIDE SEQUENCE [LARGE SCALE GENOMIC DNA]</scope>
    <source>
        <strain evidence="3">ATCC 50983 / TXsc</strain>
    </source>
</reference>
<dbReference type="EMBL" id="GG675180">
    <property type="protein sequence ID" value="EER13537.1"/>
    <property type="molecule type" value="Genomic_DNA"/>
</dbReference>
<evidence type="ECO:0000313" key="2">
    <source>
        <dbReference type="EMBL" id="EER13537.1"/>
    </source>
</evidence>
<evidence type="ECO:0000313" key="3">
    <source>
        <dbReference type="Proteomes" id="UP000007800"/>
    </source>
</evidence>
<feature type="compositionally biased region" description="Low complexity" evidence="1">
    <location>
        <begin position="9"/>
        <end position="18"/>
    </location>
</feature>
<feature type="compositionally biased region" description="Basic and acidic residues" evidence="1">
    <location>
        <begin position="187"/>
        <end position="199"/>
    </location>
</feature>
<dbReference type="GeneID" id="9042278"/>
<evidence type="ECO:0000256" key="1">
    <source>
        <dbReference type="SAM" id="MobiDB-lite"/>
    </source>
</evidence>
<dbReference type="RefSeq" id="XP_002781742.1">
    <property type="nucleotide sequence ID" value="XM_002781696.1"/>
</dbReference>
<dbReference type="AlphaFoldDB" id="C5KPZ0"/>
<name>C5KPZ0_PERM5</name>